<evidence type="ECO:0008006" key="2">
    <source>
        <dbReference type="Google" id="ProtNLM"/>
    </source>
</evidence>
<organism evidence="1">
    <name type="scientific">Rhizobium leguminosarum</name>
    <dbReference type="NCBI Taxonomy" id="384"/>
    <lineage>
        <taxon>Bacteria</taxon>
        <taxon>Pseudomonadati</taxon>
        <taxon>Pseudomonadota</taxon>
        <taxon>Alphaproteobacteria</taxon>
        <taxon>Hyphomicrobiales</taxon>
        <taxon>Rhizobiaceae</taxon>
        <taxon>Rhizobium/Agrobacterium group</taxon>
        <taxon>Rhizobium</taxon>
    </lineage>
</organism>
<dbReference type="AlphaFoldDB" id="A0A179BKT3"/>
<evidence type="ECO:0000313" key="1">
    <source>
        <dbReference type="EMBL" id="OAP91933.1"/>
    </source>
</evidence>
<dbReference type="EMBL" id="LWBS01000348">
    <property type="protein sequence ID" value="OAP91933.1"/>
    <property type="molecule type" value="Genomic_DNA"/>
</dbReference>
<comment type="caution">
    <text evidence="1">The sequence shown here is derived from an EMBL/GenBank/DDBJ whole genome shotgun (WGS) entry which is preliminary data.</text>
</comment>
<sequence length="125" mass="14409">MKIKFLVCAVPLALSGCQTPAPQSVVDSQRPPSSAVRREYVDALRGTIKPGNFVKAEISSVVLLNPEKQIYAYCTRTTERAYPNWSYIGLGLQHNMILYLKKNDYRCHDKRLRYHAFPELRNMKY</sequence>
<proteinExistence type="predicted"/>
<dbReference type="eggNOG" id="ENOG5030QW3">
    <property type="taxonomic scope" value="Bacteria"/>
</dbReference>
<gene>
    <name evidence="1" type="ORF">A4U53_26640</name>
</gene>
<accession>A0A179BKT3</accession>
<reference evidence="1" key="1">
    <citation type="submission" date="2016-04" db="EMBL/GenBank/DDBJ databases">
        <title>Fast-growing isolate from the root nodules of Vavilovia formosa.</title>
        <authorList>
            <person name="Kimeklis A."/>
            <person name="Safronova V."/>
            <person name="Belimov A."/>
            <person name="Andronov E."/>
        </authorList>
    </citation>
    <scope>NUCLEOTIDE SEQUENCE [LARGE SCALE GENOMIC DNA]</scope>
    <source>
        <strain evidence="1">Vaf-46</strain>
    </source>
</reference>
<name>A0A179BKT3_RHILE</name>
<protein>
    <recommendedName>
        <fullName evidence="2">Lipoprotein</fullName>
    </recommendedName>
</protein>
<dbReference type="PROSITE" id="PS51257">
    <property type="entry name" value="PROKAR_LIPOPROTEIN"/>
    <property type="match status" value="1"/>
</dbReference>
<dbReference type="RefSeq" id="WP_064248934.1">
    <property type="nucleotide sequence ID" value="NZ_CAXUSC020000001.1"/>
</dbReference>